<keyword evidence="2" id="KW-1185">Reference proteome</keyword>
<dbReference type="Proteomes" id="UP000604481">
    <property type="component" value="Unassembled WGS sequence"/>
</dbReference>
<evidence type="ECO:0000313" key="1">
    <source>
        <dbReference type="EMBL" id="MBE9609917.1"/>
    </source>
</evidence>
<comment type="caution">
    <text evidence="1">The sequence shown here is derived from an EMBL/GenBank/DDBJ whole genome shotgun (WGS) entry which is preliminary data.</text>
</comment>
<accession>A0A8J7FKW2</accession>
<dbReference type="Pfam" id="PF14903">
    <property type="entry name" value="WG_beta_rep"/>
    <property type="match status" value="1"/>
</dbReference>
<dbReference type="AlphaFoldDB" id="A0A8J7FKW2"/>
<protein>
    <submittedName>
        <fullName evidence="1">WG repeat-containing protein</fullName>
    </submittedName>
</protein>
<dbReference type="EMBL" id="JADFUA010000006">
    <property type="protein sequence ID" value="MBE9609917.1"/>
    <property type="molecule type" value="Genomic_DNA"/>
</dbReference>
<dbReference type="InterPro" id="IPR032774">
    <property type="entry name" value="WG_beta_rep"/>
</dbReference>
<evidence type="ECO:0000313" key="2">
    <source>
        <dbReference type="Proteomes" id="UP000604481"/>
    </source>
</evidence>
<proteinExistence type="predicted"/>
<sequence>MPELLELGVENPNGGEALAEASHRYPAFFRVLLADAVPTEEDELRASLPAACRRAELVLAFISQHPRVAGDSVLTRYTLGMRQWLADVLNRHGEQGWISVAAEDDDAELTAQELRDDWQALSAAIASGDYEVFCDVAGVVDPEKAVFWENVIGQRAANHPFFWPANADFAGDYLSYKHAHREHSQHPDEQHLGGGLWRTRSDAGFGVQRGTGTDTVPLLPAHFEKISSMGRDDDAALHLVSFRQNGRWGIADCRQAPASILVDACIDELWAYEDGLAIMRIGEQEGLLDLQGRQIIPPIYDYIGEGRDGLYPVELNERWGLRHRDGRELCAPRYASLELLDQHIWVNEQLLPPFFLATSDAGLGLLDASGREILPCAFDEIEWSRSLYAWKTSKDEQFALYRPDGTPWLPASRHDPGDWLIEDVLLSVTADNRVGLMTPDGQLLVPCIHEQIERCDFPPTGEPTLLVKNKNGWMLLDSAAQPLLPERFRQISLLTEYNIIRSHPDWRGLLRVNEKGQDRLRGKLEGIWHVAEPAPRIACNHTAIQPVLLDEPTCLFFLSVRPCQPDEDGTQHPQRFALYHADGSRLFPDDYAWLDNEASGTARELARLVMKLKEYWGKAEAVNALNAGSGQRERLYADGRRESA</sequence>
<organism evidence="1 2">
    <name type="scientific">Chitinilyticum piscinae</name>
    <dbReference type="NCBI Taxonomy" id="2866724"/>
    <lineage>
        <taxon>Bacteria</taxon>
        <taxon>Pseudomonadati</taxon>
        <taxon>Pseudomonadota</taxon>
        <taxon>Betaproteobacteria</taxon>
        <taxon>Neisseriales</taxon>
        <taxon>Chitinibacteraceae</taxon>
        <taxon>Chitinilyticum</taxon>
    </lineage>
</organism>
<name>A0A8J7FKW2_9NEIS</name>
<reference evidence="1 2" key="1">
    <citation type="submission" date="2020-10" db="EMBL/GenBank/DDBJ databases">
        <title>The genome sequence of Chitinilyticum litopenaei 4Y14.</title>
        <authorList>
            <person name="Liu Y."/>
        </authorList>
    </citation>
    <scope>NUCLEOTIDE SEQUENCE [LARGE SCALE GENOMIC DNA]</scope>
    <source>
        <strain evidence="1 2">4Y14</strain>
    </source>
</reference>
<dbReference type="RefSeq" id="WP_194116446.1">
    <property type="nucleotide sequence ID" value="NZ_JADFUA010000006.1"/>
</dbReference>
<gene>
    <name evidence="1" type="ORF">INR99_11245</name>
</gene>